<keyword evidence="1" id="KW-1133">Transmembrane helix</keyword>
<proteinExistence type="predicted"/>
<keyword evidence="1" id="KW-0812">Transmembrane</keyword>
<keyword evidence="1" id="KW-0472">Membrane</keyword>
<reference evidence="2 3" key="1">
    <citation type="submission" date="2020-08" db="EMBL/GenBank/DDBJ databases">
        <title>Genomic Encyclopedia of Type Strains, Phase III (KMG-III): the genomes of soil and plant-associated and newly described type strains.</title>
        <authorList>
            <person name="Whitman W."/>
        </authorList>
    </citation>
    <scope>NUCLEOTIDE SEQUENCE [LARGE SCALE GENOMIC DNA]</scope>
    <source>
        <strain evidence="2 3">CECT 8577</strain>
    </source>
</reference>
<keyword evidence="3" id="KW-1185">Reference proteome</keyword>
<dbReference type="AlphaFoldDB" id="A0A839S3Y9"/>
<accession>A0A839S3Y9</accession>
<evidence type="ECO:0000313" key="2">
    <source>
        <dbReference type="EMBL" id="MBB3052801.1"/>
    </source>
</evidence>
<comment type="caution">
    <text evidence="2">The sequence shown here is derived from an EMBL/GenBank/DDBJ whole genome shotgun (WGS) entry which is preliminary data.</text>
</comment>
<evidence type="ECO:0000256" key="1">
    <source>
        <dbReference type="SAM" id="Phobius"/>
    </source>
</evidence>
<name>A0A839S3Y9_9PSEU</name>
<protein>
    <submittedName>
        <fullName evidence="2">Uncharacterized protein</fullName>
    </submittedName>
</protein>
<sequence>MIRKLMDLKFWGVMLGIAWLVMVVALIAVNPEAAAVAH</sequence>
<feature type="transmembrane region" description="Helical" evidence="1">
    <location>
        <begin position="12"/>
        <end position="29"/>
    </location>
</feature>
<gene>
    <name evidence="2" type="ORF">FHS23_003842</name>
</gene>
<evidence type="ECO:0000313" key="3">
    <source>
        <dbReference type="Proteomes" id="UP000550714"/>
    </source>
</evidence>
<dbReference type="Proteomes" id="UP000550714">
    <property type="component" value="Unassembled WGS sequence"/>
</dbReference>
<dbReference type="EMBL" id="JACHWU010000005">
    <property type="protein sequence ID" value="MBB3052801.1"/>
    <property type="molecule type" value="Genomic_DNA"/>
</dbReference>
<organism evidence="2 3">
    <name type="scientific">Prauserella isguenensis</name>
    <dbReference type="NCBI Taxonomy" id="1470180"/>
    <lineage>
        <taxon>Bacteria</taxon>
        <taxon>Bacillati</taxon>
        <taxon>Actinomycetota</taxon>
        <taxon>Actinomycetes</taxon>
        <taxon>Pseudonocardiales</taxon>
        <taxon>Pseudonocardiaceae</taxon>
        <taxon>Prauserella</taxon>
    </lineage>
</organism>